<protein>
    <submittedName>
        <fullName evidence="2">Uncharacterized protein</fullName>
    </submittedName>
</protein>
<dbReference type="RefSeq" id="WP_133602252.1">
    <property type="nucleotide sequence ID" value="NZ_JAUFPJ010000001.1"/>
</dbReference>
<dbReference type="Proteomes" id="UP000295357">
    <property type="component" value="Unassembled WGS sequence"/>
</dbReference>
<organism evidence="2 3">
    <name type="scientific">Roseateles asaccharophilus</name>
    <dbReference type="NCBI Taxonomy" id="582607"/>
    <lineage>
        <taxon>Bacteria</taxon>
        <taxon>Pseudomonadati</taxon>
        <taxon>Pseudomonadota</taxon>
        <taxon>Betaproteobacteria</taxon>
        <taxon>Burkholderiales</taxon>
        <taxon>Sphaerotilaceae</taxon>
        <taxon>Roseateles</taxon>
    </lineage>
</organism>
<dbReference type="EMBL" id="SNXE01000001">
    <property type="protein sequence ID" value="TDP13363.1"/>
    <property type="molecule type" value="Genomic_DNA"/>
</dbReference>
<evidence type="ECO:0000313" key="3">
    <source>
        <dbReference type="Proteomes" id="UP000295357"/>
    </source>
</evidence>
<keyword evidence="3" id="KW-1185">Reference proteome</keyword>
<proteinExistence type="predicted"/>
<dbReference type="OrthoDB" id="9815205at2"/>
<name>A0A4R6NBL9_9BURK</name>
<evidence type="ECO:0000313" key="2">
    <source>
        <dbReference type="EMBL" id="TDP13363.1"/>
    </source>
</evidence>
<gene>
    <name evidence="2" type="ORF">DFR39_101838</name>
</gene>
<sequence>MIILLVAVLALLHLGWQWTHGGIVSHHLLANPALPAVSNGWGIIALPALAWALSGSFLRRATSRPAARAILVAAFAGAAAGTALSLAFSLGSTDHATLVLLAILLAGVAWPVYRAEYLLGFVLAMSWVFGPILPILVGAVVALASFIVRRIAWPAIAWMASRLRA</sequence>
<dbReference type="AlphaFoldDB" id="A0A4R6NBL9"/>
<feature type="transmembrane region" description="Helical" evidence="1">
    <location>
        <begin position="41"/>
        <end position="58"/>
    </location>
</feature>
<evidence type="ECO:0000256" key="1">
    <source>
        <dbReference type="SAM" id="Phobius"/>
    </source>
</evidence>
<reference evidence="2 3" key="1">
    <citation type="submission" date="2019-03" db="EMBL/GenBank/DDBJ databases">
        <title>Genomic Encyclopedia of Type Strains, Phase IV (KMG-IV): sequencing the most valuable type-strain genomes for metagenomic binning, comparative biology and taxonomic classification.</title>
        <authorList>
            <person name="Goeker M."/>
        </authorList>
    </citation>
    <scope>NUCLEOTIDE SEQUENCE [LARGE SCALE GENOMIC DNA]</scope>
    <source>
        <strain evidence="2 3">DSM 25082</strain>
    </source>
</reference>
<keyword evidence="1" id="KW-0472">Membrane</keyword>
<keyword evidence="1" id="KW-1133">Transmembrane helix</keyword>
<comment type="caution">
    <text evidence="2">The sequence shown here is derived from an EMBL/GenBank/DDBJ whole genome shotgun (WGS) entry which is preliminary data.</text>
</comment>
<accession>A0A4R6NBL9</accession>
<feature type="transmembrane region" description="Helical" evidence="1">
    <location>
        <begin position="120"/>
        <end position="148"/>
    </location>
</feature>
<keyword evidence="1" id="KW-0812">Transmembrane</keyword>
<feature type="transmembrane region" description="Helical" evidence="1">
    <location>
        <begin position="96"/>
        <end position="113"/>
    </location>
</feature>
<feature type="transmembrane region" description="Helical" evidence="1">
    <location>
        <begin position="70"/>
        <end position="90"/>
    </location>
</feature>